<sequence>MSQTSPPSAHRDSPTSPKMRPGQWVLLILGVLLGNLGVTLLLGALLRALLPEPDEWRVMKHQEASDWGMQQATDAWERLQDLAPTLAIIGSIALLIGVAGVLLGAAGLGRDIDPQRLAAASDAPGAPGASTAPGPQGSPAGPAPAVVGYPVRLIGLLDSPPSRALWLVKWLLAIPHYLVLALLWSALVVTTFAAGLVILFTGRYPRAWFCFSVGVLRWSWRVGFYGYAALATDRYPPFTLAPADYPADLSIAYPQRLSHGLVLVKSWLLAIPHLLLIGIFTSPSGTGWQGSWEKAGNTTGGGGGFSLLGLLLLITAVILLFTRRYFTGIFDLVMGLNRWVNRVGAYVLLMRDEYPPFRLDQGPEETDRARLPGHEPSEQRPGTSPATWSDWV</sequence>
<protein>
    <recommendedName>
        <fullName evidence="5">DUF4389 domain-containing protein</fullName>
    </recommendedName>
</protein>
<accession>A0A7Z0J200</accession>
<evidence type="ECO:0000313" key="4">
    <source>
        <dbReference type="Proteomes" id="UP000560069"/>
    </source>
</evidence>
<dbReference type="Pfam" id="PF14333">
    <property type="entry name" value="DUF4389"/>
    <property type="match status" value="2"/>
</dbReference>
<evidence type="ECO:0000256" key="2">
    <source>
        <dbReference type="SAM" id="Phobius"/>
    </source>
</evidence>
<keyword evidence="4" id="KW-1185">Reference proteome</keyword>
<dbReference type="RefSeq" id="WP_179440794.1">
    <property type="nucleotide sequence ID" value="NZ_BAAALK010000001.1"/>
</dbReference>
<feature type="transmembrane region" description="Helical" evidence="2">
    <location>
        <begin position="86"/>
        <end position="108"/>
    </location>
</feature>
<feature type="compositionally biased region" description="Polar residues" evidence="1">
    <location>
        <begin position="380"/>
        <end position="392"/>
    </location>
</feature>
<keyword evidence="2" id="KW-0812">Transmembrane</keyword>
<evidence type="ECO:0000313" key="3">
    <source>
        <dbReference type="EMBL" id="NYJ15755.1"/>
    </source>
</evidence>
<reference evidence="3 4" key="1">
    <citation type="submission" date="2020-07" db="EMBL/GenBank/DDBJ databases">
        <title>Sequencing the genomes of 1000 actinobacteria strains.</title>
        <authorList>
            <person name="Klenk H.-P."/>
        </authorList>
    </citation>
    <scope>NUCLEOTIDE SEQUENCE [LARGE SCALE GENOMIC DNA]</scope>
    <source>
        <strain evidence="3 4">DSM 15664</strain>
    </source>
</reference>
<feature type="transmembrane region" description="Helical" evidence="2">
    <location>
        <begin position="177"/>
        <end position="200"/>
    </location>
</feature>
<keyword evidence="2" id="KW-1133">Transmembrane helix</keyword>
<gene>
    <name evidence="3" type="ORF">HNR11_000289</name>
</gene>
<evidence type="ECO:0008006" key="5">
    <source>
        <dbReference type="Google" id="ProtNLM"/>
    </source>
</evidence>
<feature type="region of interest" description="Disordered" evidence="1">
    <location>
        <begin position="359"/>
        <end position="392"/>
    </location>
</feature>
<feature type="compositionally biased region" description="Basic and acidic residues" evidence="1">
    <location>
        <begin position="365"/>
        <end position="378"/>
    </location>
</feature>
<proteinExistence type="predicted"/>
<keyword evidence="2" id="KW-0472">Membrane</keyword>
<dbReference type="AlphaFoldDB" id="A0A7Z0J200"/>
<feature type="transmembrane region" description="Helical" evidence="2">
    <location>
        <begin position="262"/>
        <end position="281"/>
    </location>
</feature>
<name>A0A7Z0J200_9MICC</name>
<dbReference type="InterPro" id="IPR025498">
    <property type="entry name" value="DUF4389"/>
</dbReference>
<organism evidence="3 4">
    <name type="scientific">Nesterenkonia sandarakina</name>
    <dbReference type="NCBI Taxonomy" id="272918"/>
    <lineage>
        <taxon>Bacteria</taxon>
        <taxon>Bacillati</taxon>
        <taxon>Actinomycetota</taxon>
        <taxon>Actinomycetes</taxon>
        <taxon>Micrococcales</taxon>
        <taxon>Micrococcaceae</taxon>
        <taxon>Nesterenkonia</taxon>
    </lineage>
</organism>
<feature type="transmembrane region" description="Helical" evidence="2">
    <location>
        <begin position="301"/>
        <end position="321"/>
    </location>
</feature>
<dbReference type="Proteomes" id="UP000560069">
    <property type="component" value="Unassembled WGS sequence"/>
</dbReference>
<feature type="region of interest" description="Disordered" evidence="1">
    <location>
        <begin position="120"/>
        <end position="140"/>
    </location>
</feature>
<dbReference type="EMBL" id="JACCFQ010000001">
    <property type="protein sequence ID" value="NYJ15755.1"/>
    <property type="molecule type" value="Genomic_DNA"/>
</dbReference>
<evidence type="ECO:0000256" key="1">
    <source>
        <dbReference type="SAM" id="MobiDB-lite"/>
    </source>
</evidence>
<comment type="caution">
    <text evidence="3">The sequence shown here is derived from an EMBL/GenBank/DDBJ whole genome shotgun (WGS) entry which is preliminary data.</text>
</comment>
<feature type="transmembrane region" description="Helical" evidence="2">
    <location>
        <begin position="24"/>
        <end position="50"/>
    </location>
</feature>